<keyword evidence="4 7" id="KW-0812">Transmembrane</keyword>
<dbReference type="PANTHER" id="PTHR23513:SF11">
    <property type="entry name" value="STAPHYLOFERRIN A TRANSPORTER"/>
    <property type="match status" value="1"/>
</dbReference>
<name>X1VSK4_9ZZZZ</name>
<protein>
    <recommendedName>
        <fullName evidence="9">Major facilitator superfamily (MFS) profile domain-containing protein</fullName>
    </recommendedName>
</protein>
<comment type="caution">
    <text evidence="8">The sequence shown here is derived from an EMBL/GenBank/DDBJ whole genome shotgun (WGS) entry which is preliminary data.</text>
</comment>
<keyword evidence="6 7" id="KW-0472">Membrane</keyword>
<keyword evidence="5 7" id="KW-1133">Transmembrane helix</keyword>
<comment type="subcellular location">
    <subcellularLocation>
        <location evidence="1">Cell membrane</location>
        <topology evidence="1">Multi-pass membrane protein</topology>
    </subcellularLocation>
</comment>
<proteinExistence type="predicted"/>
<evidence type="ECO:0008006" key="9">
    <source>
        <dbReference type="Google" id="ProtNLM"/>
    </source>
</evidence>
<dbReference type="EMBL" id="BARW01031069">
    <property type="protein sequence ID" value="GAJ12735.1"/>
    <property type="molecule type" value="Genomic_DNA"/>
</dbReference>
<dbReference type="SUPFAM" id="SSF103473">
    <property type="entry name" value="MFS general substrate transporter"/>
    <property type="match status" value="1"/>
</dbReference>
<evidence type="ECO:0000256" key="3">
    <source>
        <dbReference type="ARBA" id="ARBA00022475"/>
    </source>
</evidence>
<gene>
    <name evidence="8" type="ORF">S12H4_49511</name>
</gene>
<keyword evidence="2" id="KW-0813">Transport</keyword>
<organism evidence="8">
    <name type="scientific">marine sediment metagenome</name>
    <dbReference type="NCBI Taxonomy" id="412755"/>
    <lineage>
        <taxon>unclassified sequences</taxon>
        <taxon>metagenomes</taxon>
        <taxon>ecological metagenomes</taxon>
    </lineage>
</organism>
<feature type="transmembrane region" description="Helical" evidence="7">
    <location>
        <begin position="99"/>
        <end position="124"/>
    </location>
</feature>
<evidence type="ECO:0000256" key="1">
    <source>
        <dbReference type="ARBA" id="ARBA00004651"/>
    </source>
</evidence>
<dbReference type="InterPro" id="IPR036259">
    <property type="entry name" value="MFS_trans_sf"/>
</dbReference>
<reference evidence="8" key="1">
    <citation type="journal article" date="2014" name="Front. Microbiol.">
        <title>High frequency of phylogenetically diverse reductive dehalogenase-homologous genes in deep subseafloor sedimentary metagenomes.</title>
        <authorList>
            <person name="Kawai M."/>
            <person name="Futagami T."/>
            <person name="Toyoda A."/>
            <person name="Takaki Y."/>
            <person name="Nishi S."/>
            <person name="Hori S."/>
            <person name="Arai W."/>
            <person name="Tsubouchi T."/>
            <person name="Morono Y."/>
            <person name="Uchiyama I."/>
            <person name="Ito T."/>
            <person name="Fujiyama A."/>
            <person name="Inagaki F."/>
            <person name="Takami H."/>
        </authorList>
    </citation>
    <scope>NUCLEOTIDE SEQUENCE</scope>
    <source>
        <strain evidence="8">Expedition CK06-06</strain>
    </source>
</reference>
<dbReference type="Pfam" id="PF05977">
    <property type="entry name" value="MFS_3"/>
    <property type="match status" value="1"/>
</dbReference>
<accession>X1VSK4</accession>
<dbReference type="AlphaFoldDB" id="X1VSK4"/>
<evidence type="ECO:0000256" key="5">
    <source>
        <dbReference type="ARBA" id="ARBA00022989"/>
    </source>
</evidence>
<evidence type="ECO:0000256" key="7">
    <source>
        <dbReference type="SAM" id="Phobius"/>
    </source>
</evidence>
<dbReference type="Gene3D" id="1.20.1250.20">
    <property type="entry name" value="MFS general substrate transporter like domains"/>
    <property type="match status" value="1"/>
</dbReference>
<evidence type="ECO:0000256" key="6">
    <source>
        <dbReference type="ARBA" id="ARBA00023136"/>
    </source>
</evidence>
<feature type="non-terminal residue" evidence="8">
    <location>
        <position position="125"/>
    </location>
</feature>
<sequence>MQNQPDRYGSKEITPGMERSSLRKRTFSSFKNPVYRLYYGGLLCQMFPMNMQMMARSLLIYRLTGSAAILGMMSLAHALPMLLLSLFGGVIADRVQKKYVIIAGQLGSAVVSLGIALALTLGYLS</sequence>
<dbReference type="InterPro" id="IPR010290">
    <property type="entry name" value="TM_effector"/>
</dbReference>
<dbReference type="PANTHER" id="PTHR23513">
    <property type="entry name" value="INTEGRAL MEMBRANE EFFLUX PROTEIN-RELATED"/>
    <property type="match status" value="1"/>
</dbReference>
<dbReference type="GO" id="GO:0005886">
    <property type="term" value="C:plasma membrane"/>
    <property type="evidence" value="ECO:0007669"/>
    <property type="project" value="UniProtKB-SubCell"/>
</dbReference>
<evidence type="ECO:0000256" key="2">
    <source>
        <dbReference type="ARBA" id="ARBA00022448"/>
    </source>
</evidence>
<keyword evidence="3" id="KW-1003">Cell membrane</keyword>
<evidence type="ECO:0000256" key="4">
    <source>
        <dbReference type="ARBA" id="ARBA00022692"/>
    </source>
</evidence>
<evidence type="ECO:0000313" key="8">
    <source>
        <dbReference type="EMBL" id="GAJ12735.1"/>
    </source>
</evidence>